<evidence type="ECO:0000313" key="2">
    <source>
        <dbReference type="EMBL" id="ORX50106.1"/>
    </source>
</evidence>
<dbReference type="Pfam" id="PF00462">
    <property type="entry name" value="Glutaredoxin"/>
    <property type="match status" value="1"/>
</dbReference>
<proteinExistence type="predicted"/>
<dbReference type="Gene3D" id="3.40.30.10">
    <property type="entry name" value="Glutaredoxin"/>
    <property type="match status" value="1"/>
</dbReference>
<dbReference type="SUPFAM" id="SSF52833">
    <property type="entry name" value="Thioredoxin-like"/>
    <property type="match status" value="1"/>
</dbReference>
<comment type="caution">
    <text evidence="2">The sequence shown here is derived from an EMBL/GenBank/DDBJ whole genome shotgun (WGS) entry which is preliminary data.</text>
</comment>
<protein>
    <submittedName>
        <fullName evidence="2">Thioredoxin-like protein</fullName>
    </submittedName>
</protein>
<dbReference type="PANTHER" id="PTHR45694">
    <property type="entry name" value="GLUTAREDOXIN 2"/>
    <property type="match status" value="1"/>
</dbReference>
<dbReference type="GO" id="GO:0034599">
    <property type="term" value="P:cellular response to oxidative stress"/>
    <property type="evidence" value="ECO:0007669"/>
    <property type="project" value="TreeGrafter"/>
</dbReference>
<evidence type="ECO:0000313" key="3">
    <source>
        <dbReference type="Proteomes" id="UP000242146"/>
    </source>
</evidence>
<dbReference type="InterPro" id="IPR002109">
    <property type="entry name" value="Glutaredoxin"/>
</dbReference>
<gene>
    <name evidence="2" type="ORF">DM01DRAFT_261414</name>
</gene>
<reference evidence="2 3" key="1">
    <citation type="submission" date="2016-07" db="EMBL/GenBank/DDBJ databases">
        <title>Pervasive Adenine N6-methylation of Active Genes in Fungi.</title>
        <authorList>
            <consortium name="DOE Joint Genome Institute"/>
            <person name="Mondo S.J."/>
            <person name="Dannebaum R.O."/>
            <person name="Kuo R.C."/>
            <person name="Labutti K."/>
            <person name="Haridas S."/>
            <person name="Kuo A."/>
            <person name="Salamov A."/>
            <person name="Ahrendt S.R."/>
            <person name="Lipzen A."/>
            <person name="Sullivan W."/>
            <person name="Andreopoulos W.B."/>
            <person name="Clum A."/>
            <person name="Lindquist E."/>
            <person name="Daum C."/>
            <person name="Ramamoorthy G.K."/>
            <person name="Gryganskyi A."/>
            <person name="Culley D."/>
            <person name="Magnuson J.K."/>
            <person name="James T.Y."/>
            <person name="O'Malley M.A."/>
            <person name="Stajich J.E."/>
            <person name="Spatafora J.W."/>
            <person name="Visel A."/>
            <person name="Grigoriev I.V."/>
        </authorList>
    </citation>
    <scope>NUCLEOTIDE SEQUENCE [LARGE SCALE GENOMIC DNA]</scope>
    <source>
        <strain evidence="2 3">NRRL 3301</strain>
    </source>
</reference>
<dbReference type="EMBL" id="MCGT01000024">
    <property type="protein sequence ID" value="ORX50106.1"/>
    <property type="molecule type" value="Genomic_DNA"/>
</dbReference>
<dbReference type="InterPro" id="IPR014025">
    <property type="entry name" value="Glutaredoxin_subgr"/>
</dbReference>
<dbReference type="GO" id="GO:0005737">
    <property type="term" value="C:cytoplasm"/>
    <property type="evidence" value="ECO:0007669"/>
    <property type="project" value="TreeGrafter"/>
</dbReference>
<evidence type="ECO:0000259" key="1">
    <source>
        <dbReference type="Pfam" id="PF00462"/>
    </source>
</evidence>
<keyword evidence="3" id="KW-1185">Reference proteome</keyword>
<dbReference type="Proteomes" id="UP000242146">
    <property type="component" value="Unassembled WGS sequence"/>
</dbReference>
<dbReference type="OrthoDB" id="423313at2759"/>
<dbReference type="AlphaFoldDB" id="A0A1X2GBP7"/>
<sequence>MLADTTANDLSEYATTHQQVQDLIHDHPLIIFSKSYCPHSKNAKALLDRFTLIQPYKVVEVDQRPDAALVKQALTEISDRGTFPNIFLNGTSLGGMSELQQLNDSGKLEEQLKAARQLKI</sequence>
<dbReference type="InterPro" id="IPR036249">
    <property type="entry name" value="Thioredoxin-like_sf"/>
</dbReference>
<dbReference type="CDD" id="cd03419">
    <property type="entry name" value="GRX_GRXh_1_2_like"/>
    <property type="match status" value="1"/>
</dbReference>
<dbReference type="PRINTS" id="PR00160">
    <property type="entry name" value="GLUTAREDOXIN"/>
</dbReference>
<feature type="domain" description="Glutaredoxin" evidence="1">
    <location>
        <begin position="30"/>
        <end position="91"/>
    </location>
</feature>
<dbReference type="GO" id="GO:0015038">
    <property type="term" value="F:glutathione disulfide oxidoreductase activity"/>
    <property type="evidence" value="ECO:0007669"/>
    <property type="project" value="TreeGrafter"/>
</dbReference>
<dbReference type="PANTHER" id="PTHR45694:SF18">
    <property type="entry name" value="GLUTAREDOXIN-1-RELATED"/>
    <property type="match status" value="1"/>
</dbReference>
<dbReference type="PROSITE" id="PS51354">
    <property type="entry name" value="GLUTAREDOXIN_2"/>
    <property type="match status" value="1"/>
</dbReference>
<dbReference type="STRING" id="101127.A0A1X2GBP7"/>
<accession>A0A1X2GBP7</accession>
<name>A0A1X2GBP7_9FUNG</name>
<organism evidence="2 3">
    <name type="scientific">Hesseltinella vesiculosa</name>
    <dbReference type="NCBI Taxonomy" id="101127"/>
    <lineage>
        <taxon>Eukaryota</taxon>
        <taxon>Fungi</taxon>
        <taxon>Fungi incertae sedis</taxon>
        <taxon>Mucoromycota</taxon>
        <taxon>Mucoromycotina</taxon>
        <taxon>Mucoromycetes</taxon>
        <taxon>Mucorales</taxon>
        <taxon>Cunninghamellaceae</taxon>
        <taxon>Hesseltinella</taxon>
    </lineage>
</organism>